<keyword evidence="3" id="KW-1185">Reference proteome</keyword>
<proteinExistence type="predicted"/>
<evidence type="ECO:0000256" key="1">
    <source>
        <dbReference type="SAM" id="MobiDB-lite"/>
    </source>
</evidence>
<dbReference type="AlphaFoldDB" id="A0AAD7DIZ1"/>
<feature type="region of interest" description="Disordered" evidence="1">
    <location>
        <begin position="131"/>
        <end position="158"/>
    </location>
</feature>
<evidence type="ECO:0000313" key="3">
    <source>
        <dbReference type="Proteomes" id="UP001221757"/>
    </source>
</evidence>
<accession>A0AAD7DIZ1</accession>
<protein>
    <submittedName>
        <fullName evidence="2">Uncharacterized protein</fullName>
    </submittedName>
</protein>
<name>A0AAD7DIZ1_MYCRO</name>
<dbReference type="EMBL" id="JARKIE010000055">
    <property type="protein sequence ID" value="KAJ7691971.1"/>
    <property type="molecule type" value="Genomic_DNA"/>
</dbReference>
<sequence length="158" mass="17582">MPTSASHGRSRRSALHVALPGATHSKDPRIRTFKWLLGRGLSISNEAPLELDFAAVKSGITRVDARTTVALARLRDSLKELLEEHLMVSSVHEKNLFSELSPLRRIPPEVLDQIFSWTLPSVDQALDHKKRPMAGSTNQQPLESNDPFDSARSQHCVT</sequence>
<gene>
    <name evidence="2" type="ORF">B0H17DRAFT_1133490</name>
</gene>
<comment type="caution">
    <text evidence="2">The sequence shown here is derived from an EMBL/GenBank/DDBJ whole genome shotgun (WGS) entry which is preliminary data.</text>
</comment>
<evidence type="ECO:0000313" key="2">
    <source>
        <dbReference type="EMBL" id="KAJ7691971.1"/>
    </source>
</evidence>
<reference evidence="2" key="1">
    <citation type="submission" date="2023-03" db="EMBL/GenBank/DDBJ databases">
        <title>Massive genome expansion in bonnet fungi (Mycena s.s.) driven by repeated elements and novel gene families across ecological guilds.</title>
        <authorList>
            <consortium name="Lawrence Berkeley National Laboratory"/>
            <person name="Harder C.B."/>
            <person name="Miyauchi S."/>
            <person name="Viragh M."/>
            <person name="Kuo A."/>
            <person name="Thoen E."/>
            <person name="Andreopoulos B."/>
            <person name="Lu D."/>
            <person name="Skrede I."/>
            <person name="Drula E."/>
            <person name="Henrissat B."/>
            <person name="Morin E."/>
            <person name="Kohler A."/>
            <person name="Barry K."/>
            <person name="LaButti K."/>
            <person name="Morin E."/>
            <person name="Salamov A."/>
            <person name="Lipzen A."/>
            <person name="Mereny Z."/>
            <person name="Hegedus B."/>
            <person name="Baldrian P."/>
            <person name="Stursova M."/>
            <person name="Weitz H."/>
            <person name="Taylor A."/>
            <person name="Grigoriev I.V."/>
            <person name="Nagy L.G."/>
            <person name="Martin F."/>
            <person name="Kauserud H."/>
        </authorList>
    </citation>
    <scope>NUCLEOTIDE SEQUENCE</scope>
    <source>
        <strain evidence="2">CBHHK067</strain>
    </source>
</reference>
<dbReference type="Proteomes" id="UP001221757">
    <property type="component" value="Unassembled WGS sequence"/>
</dbReference>
<organism evidence="2 3">
    <name type="scientific">Mycena rosella</name>
    <name type="common">Pink bonnet</name>
    <name type="synonym">Agaricus rosellus</name>
    <dbReference type="NCBI Taxonomy" id="1033263"/>
    <lineage>
        <taxon>Eukaryota</taxon>
        <taxon>Fungi</taxon>
        <taxon>Dikarya</taxon>
        <taxon>Basidiomycota</taxon>
        <taxon>Agaricomycotina</taxon>
        <taxon>Agaricomycetes</taxon>
        <taxon>Agaricomycetidae</taxon>
        <taxon>Agaricales</taxon>
        <taxon>Marasmiineae</taxon>
        <taxon>Mycenaceae</taxon>
        <taxon>Mycena</taxon>
    </lineage>
</organism>